<keyword evidence="3" id="KW-1185">Reference proteome</keyword>
<evidence type="ECO:0008006" key="4">
    <source>
        <dbReference type="Google" id="ProtNLM"/>
    </source>
</evidence>
<protein>
    <recommendedName>
        <fullName evidence="4">Lipoprotein</fullName>
    </recommendedName>
</protein>
<evidence type="ECO:0000313" key="3">
    <source>
        <dbReference type="Proteomes" id="UP001595752"/>
    </source>
</evidence>
<feature type="chain" id="PRO_5046988739" description="Lipoprotein" evidence="1">
    <location>
        <begin position="24"/>
        <end position="137"/>
    </location>
</feature>
<evidence type="ECO:0000313" key="2">
    <source>
        <dbReference type="EMBL" id="MFC3886093.1"/>
    </source>
</evidence>
<feature type="signal peptide" evidence="1">
    <location>
        <begin position="1"/>
        <end position="23"/>
    </location>
</feature>
<organism evidence="2 3">
    <name type="scientific">Bacillus songklensis</name>
    <dbReference type="NCBI Taxonomy" id="1069116"/>
    <lineage>
        <taxon>Bacteria</taxon>
        <taxon>Bacillati</taxon>
        <taxon>Bacillota</taxon>
        <taxon>Bacilli</taxon>
        <taxon>Bacillales</taxon>
        <taxon>Bacillaceae</taxon>
        <taxon>Bacillus</taxon>
    </lineage>
</organism>
<accession>A0ABV8B6Y9</accession>
<proteinExistence type="predicted"/>
<dbReference type="Proteomes" id="UP001595752">
    <property type="component" value="Unassembled WGS sequence"/>
</dbReference>
<comment type="caution">
    <text evidence="2">The sequence shown here is derived from an EMBL/GenBank/DDBJ whole genome shotgun (WGS) entry which is preliminary data.</text>
</comment>
<evidence type="ECO:0000256" key="1">
    <source>
        <dbReference type="SAM" id="SignalP"/>
    </source>
</evidence>
<name>A0ABV8B6Y9_9BACI</name>
<reference evidence="3" key="1">
    <citation type="journal article" date="2019" name="Int. J. Syst. Evol. Microbiol.">
        <title>The Global Catalogue of Microorganisms (GCM) 10K type strain sequencing project: providing services to taxonomists for standard genome sequencing and annotation.</title>
        <authorList>
            <consortium name="The Broad Institute Genomics Platform"/>
            <consortium name="The Broad Institute Genome Sequencing Center for Infectious Disease"/>
            <person name="Wu L."/>
            <person name="Ma J."/>
        </authorList>
    </citation>
    <scope>NUCLEOTIDE SEQUENCE [LARGE SCALE GENOMIC DNA]</scope>
    <source>
        <strain evidence="3">CCUG 61889</strain>
    </source>
</reference>
<dbReference type="RefSeq" id="WP_377918461.1">
    <property type="nucleotide sequence ID" value="NZ_JBHRZT010000072.1"/>
</dbReference>
<dbReference type="EMBL" id="JBHRZT010000072">
    <property type="protein sequence ID" value="MFC3886093.1"/>
    <property type="molecule type" value="Genomic_DNA"/>
</dbReference>
<keyword evidence="1" id="KW-0732">Signal</keyword>
<gene>
    <name evidence="2" type="ORF">ACFOU2_22465</name>
</gene>
<sequence>MKIYTSAAVMFIAFMFLSGYALAGYALAESASDNYAKELKRESKAQLNLDLNGYKAFSPKQLQHTQESPLPETETESLLQLINWQCQQKTSCPEETIVFLKDAEGYIIQREHSGHLTATPIGKIEGEWLLKHTSLRM</sequence>